<dbReference type="InterPro" id="IPR035421">
    <property type="entry name" value="Terminase_6C"/>
</dbReference>
<dbReference type="InterPro" id="IPR027417">
    <property type="entry name" value="P-loop_NTPase"/>
</dbReference>
<dbReference type="Pfam" id="PF17289">
    <property type="entry name" value="Terminase_6C"/>
    <property type="match status" value="1"/>
</dbReference>
<protein>
    <recommendedName>
        <fullName evidence="2">Terminase large subunit gp17-like C-terminal domain-containing protein</fullName>
    </recommendedName>
</protein>
<dbReference type="Gene3D" id="3.30.420.240">
    <property type="match status" value="1"/>
</dbReference>
<dbReference type="SUPFAM" id="SSF46689">
    <property type="entry name" value="Homeodomain-like"/>
    <property type="match status" value="1"/>
</dbReference>
<dbReference type="Pfam" id="PF03237">
    <property type="entry name" value="Terminase_6N"/>
    <property type="match status" value="1"/>
</dbReference>
<keyword evidence="1" id="KW-1188">Viral release from host cell</keyword>
<dbReference type="GO" id="GO:0004803">
    <property type="term" value="F:transposase activity"/>
    <property type="evidence" value="ECO:0007669"/>
    <property type="project" value="InterPro"/>
</dbReference>
<feature type="domain" description="Terminase large subunit gp17-like C-terminal" evidence="2">
    <location>
        <begin position="358"/>
        <end position="509"/>
    </location>
</feature>
<evidence type="ECO:0000259" key="2">
    <source>
        <dbReference type="Pfam" id="PF17289"/>
    </source>
</evidence>
<proteinExistence type="predicted"/>
<dbReference type="GO" id="GO:0006313">
    <property type="term" value="P:DNA transposition"/>
    <property type="evidence" value="ECO:0007669"/>
    <property type="project" value="InterPro"/>
</dbReference>
<dbReference type="Pfam" id="PF01527">
    <property type="entry name" value="HTH_Tnp_1"/>
    <property type="match status" value="1"/>
</dbReference>
<organism evidence="4">
    <name type="scientific">Campylobacter fetus</name>
    <dbReference type="NCBI Taxonomy" id="196"/>
    <lineage>
        <taxon>Bacteria</taxon>
        <taxon>Pseudomonadati</taxon>
        <taxon>Campylobacterota</taxon>
        <taxon>Epsilonproteobacteria</taxon>
        <taxon>Campylobacterales</taxon>
        <taxon>Campylobacteraceae</taxon>
        <taxon>Campylobacter</taxon>
    </lineage>
</organism>
<accession>A0A5L8V9W7</accession>
<evidence type="ECO:0000313" key="5">
    <source>
        <dbReference type="Proteomes" id="UP000557842"/>
    </source>
</evidence>
<comment type="caution">
    <text evidence="4">The sequence shown here is derived from an EMBL/GenBank/DDBJ whole genome shotgun (WGS) entry which is preliminary data.</text>
</comment>
<dbReference type="InterPro" id="IPR002514">
    <property type="entry name" value="Transposase_8"/>
</dbReference>
<dbReference type="Proteomes" id="UP000557842">
    <property type="component" value="Unassembled WGS sequence"/>
</dbReference>
<evidence type="ECO:0000313" key="3">
    <source>
        <dbReference type="EMBL" id="EAI5408175.1"/>
    </source>
</evidence>
<dbReference type="RefSeq" id="WP_111738178.1">
    <property type="nucleotide sequence ID" value="NZ_AABUZP020000005.1"/>
</dbReference>
<evidence type="ECO:0000313" key="4">
    <source>
        <dbReference type="EMBL" id="EAK0468344.1"/>
    </source>
</evidence>
<dbReference type="EMBL" id="AACCXM010000001">
    <property type="protein sequence ID" value="EAK0468344.1"/>
    <property type="molecule type" value="Genomic_DNA"/>
</dbReference>
<dbReference type="InterPro" id="IPR009057">
    <property type="entry name" value="Homeodomain-like_sf"/>
</dbReference>
<dbReference type="Gene3D" id="3.40.50.300">
    <property type="entry name" value="P-loop containing nucleotide triphosphate hydrolases"/>
    <property type="match status" value="1"/>
</dbReference>
<dbReference type="EMBL" id="AABQDW010000008">
    <property type="protein sequence ID" value="EAI5408175.1"/>
    <property type="molecule type" value="Genomic_DNA"/>
</dbReference>
<name>A0A5L8V9W7_CAMFE</name>
<gene>
    <name evidence="4" type="ORF">AAH24_03020</name>
    <name evidence="3" type="ORF">BVH53_05620</name>
</gene>
<dbReference type="GO" id="GO:0003677">
    <property type="term" value="F:DNA binding"/>
    <property type="evidence" value="ECO:0007669"/>
    <property type="project" value="InterPro"/>
</dbReference>
<evidence type="ECO:0000256" key="1">
    <source>
        <dbReference type="ARBA" id="ARBA00022612"/>
    </source>
</evidence>
<sequence>MTYTKEFKEECVNLLKSGVSALALTRQTGVSRPTLAKWQKDYEKENFSIENAIKFTKQKIEELSKKASPTSDDVVMLSELISALAKLENGVKKVKSIKDNPRPIISMNSPTALELKKRILEKGNLYAYQKEFLQSDDSFRIVLKSRQIGFSYVSSADALIGAVAGRNQLFLSASEEQALILMRYLRKWASEFGVEFAKDSEYEITLPNGAIIKALAHNFRTVQGFTGDIWMDEFAWYPNPKKIWHAFVPSIGAIKGRLTILSTPFEERSLFHELYSDESKYYMFKRFCVSIYRATQDGLDFDLETMRNLFDADTWASAYECQFVDDESSLLSIALIKSCVDDKSHYYTPKSNETIYAGYDIGRVSDRSTLAGVILENGVYKTAIMDVLAKAKFDEQKEHLSAFLRTYPMSVLRIDKTGIGLNLAENIHDKFKSRVTGVWFSNTRKEEMALNLKKAFEDKLISIPNDPLLIADIHAIKRTIGAKSFKYDAKRNEYGHADRFWALALALSHVSVVKAKKSGGAIII</sequence>
<reference evidence="4 5" key="1">
    <citation type="submission" date="2018-05" db="EMBL/GenBank/DDBJ databases">
        <authorList>
            <consortium name="PulseNet: The National Subtyping Network for Foodborne Disease Surveillance"/>
            <person name="Tarr C.L."/>
            <person name="Trees E."/>
            <person name="Katz L.S."/>
            <person name="Carleton-Romer H.A."/>
            <person name="Stroika S."/>
            <person name="Kucerova Z."/>
            <person name="Roache K.F."/>
            <person name="Sabol A.L."/>
            <person name="Besser J."/>
            <person name="Gerner-Smidt P."/>
        </authorList>
    </citation>
    <scope>NUCLEOTIDE SEQUENCE</scope>
    <source>
        <strain evidence="3 5">2016D-0221</strain>
        <strain evidence="4">D4313</strain>
    </source>
</reference>
<dbReference type="AlphaFoldDB" id="A0A5L8V9W7"/>